<dbReference type="InterPro" id="IPR010730">
    <property type="entry name" value="HET"/>
</dbReference>
<dbReference type="Proteomes" id="UP000447873">
    <property type="component" value="Unassembled WGS sequence"/>
</dbReference>
<comment type="caution">
    <text evidence="2">The sequence shown here is derived from an EMBL/GenBank/DDBJ whole genome shotgun (WGS) entry which is preliminary data.</text>
</comment>
<dbReference type="PANTHER" id="PTHR24148">
    <property type="entry name" value="ANKYRIN REPEAT DOMAIN-CONTAINING PROTEIN 39 HOMOLOG-RELATED"/>
    <property type="match status" value="1"/>
</dbReference>
<evidence type="ECO:0000313" key="6">
    <source>
        <dbReference type="Proteomes" id="UP000447873"/>
    </source>
</evidence>
<organism evidence="2 5">
    <name type="scientific">Venturia inaequalis</name>
    <name type="common">Apple scab fungus</name>
    <dbReference type="NCBI Taxonomy" id="5025"/>
    <lineage>
        <taxon>Eukaryota</taxon>
        <taxon>Fungi</taxon>
        <taxon>Dikarya</taxon>
        <taxon>Ascomycota</taxon>
        <taxon>Pezizomycotina</taxon>
        <taxon>Dothideomycetes</taxon>
        <taxon>Pleosporomycetidae</taxon>
        <taxon>Venturiales</taxon>
        <taxon>Venturiaceae</taxon>
        <taxon>Venturia</taxon>
    </lineage>
</organism>
<evidence type="ECO:0000259" key="1">
    <source>
        <dbReference type="Pfam" id="PF06985"/>
    </source>
</evidence>
<reference evidence="2 5" key="1">
    <citation type="submission" date="2019-11" db="EMBL/GenBank/DDBJ databases">
        <title>Venturia inaequalis Genome Resource.</title>
        <authorList>
            <person name="Lichtner F.J."/>
        </authorList>
    </citation>
    <scope>NUCLEOTIDE SEQUENCE [LARGE SCALE GENOMIC DNA]</scope>
    <source>
        <strain evidence="3 6">120213</strain>
        <strain evidence="2">Bline_iso_100314</strain>
        <strain evidence="4 7">DMI_063113</strain>
    </source>
</reference>
<dbReference type="Proteomes" id="UP000490939">
    <property type="component" value="Unassembled WGS sequence"/>
</dbReference>
<evidence type="ECO:0000313" key="5">
    <source>
        <dbReference type="Proteomes" id="UP000433883"/>
    </source>
</evidence>
<dbReference type="EMBL" id="WNWQ01000932">
    <property type="protein sequence ID" value="KAE9962949.1"/>
    <property type="molecule type" value="Genomic_DNA"/>
</dbReference>
<dbReference type="AlphaFoldDB" id="A0A8H3YJR1"/>
<evidence type="ECO:0000313" key="2">
    <source>
        <dbReference type="EMBL" id="KAE9962949.1"/>
    </source>
</evidence>
<evidence type="ECO:0000313" key="7">
    <source>
        <dbReference type="Proteomes" id="UP000490939"/>
    </source>
</evidence>
<feature type="domain" description="Heterokaryon incompatibility" evidence="1">
    <location>
        <begin position="20"/>
        <end position="171"/>
    </location>
</feature>
<accession>A0A8H3YJR1</accession>
<protein>
    <recommendedName>
        <fullName evidence="1">Heterokaryon incompatibility domain-containing protein</fullName>
    </recommendedName>
</protein>
<evidence type="ECO:0000313" key="3">
    <source>
        <dbReference type="EMBL" id="KAE9964525.1"/>
    </source>
</evidence>
<dbReference type="EMBL" id="WNWR01000926">
    <property type="protein sequence ID" value="KAE9967223.1"/>
    <property type="molecule type" value="Genomic_DNA"/>
</dbReference>
<keyword evidence="7" id="KW-1185">Reference proteome</keyword>
<name>A0A8H3YJR1_VENIN</name>
<evidence type="ECO:0000313" key="4">
    <source>
        <dbReference type="EMBL" id="KAE9967223.1"/>
    </source>
</evidence>
<gene>
    <name evidence="2" type="ORF">BLS_009855</name>
    <name evidence="4" type="ORF">EG327_011566</name>
    <name evidence="3" type="ORF">EG328_010370</name>
</gene>
<proteinExistence type="predicted"/>
<dbReference type="InterPro" id="IPR052895">
    <property type="entry name" value="HetReg/Transcr_Mod"/>
</dbReference>
<sequence>MTSFERQGLDTYNNAVKPQYGILTYTWGRWRSDSVLALPVSGVTWRIPAVKESHFTVQAFHSVLERICHEELDWAWIDIACIDQENGEVKMDEIGRQASIFGNAAKVFVWLSSLETGVLTSALDDIGEYGPQLMTFDSLKLNRTKSIGHLYEAFEVIFNDPWFSSLWTLQEIVLRHDAMIISREGQSIPMKNQGKRLDTFMSMLKNSCQNIHGDLLDWNASGETEGQISTILRHINCAGFYFLHSGNPNVQYGIAKYRQTEFPLDRVYGIMQVYNLRVGEAARPGARLTLEELEDEFAGTINSTSPVLGQLFVHSTRPPTGKSWRITQNSTVPYQLLSYNYKDTKQLCSIAVDGAGRATAKGDITPLLGLLEPLMLGRNHMGEMRNQVGLYLDSHINDDLPKDLSPIPQPFKLAGRDWYTRCKVLSDRFGRELLWILKLGVHEEVATKSKPQGWVEDTFYGLVLHGPLPGMTGTGESYERVGVVTWVIRWERSRDIVKSLRWDFVDLILL</sequence>
<dbReference type="Pfam" id="PF06985">
    <property type="entry name" value="HET"/>
    <property type="match status" value="1"/>
</dbReference>
<dbReference type="Proteomes" id="UP000433883">
    <property type="component" value="Unassembled WGS sequence"/>
</dbReference>
<dbReference type="EMBL" id="WNWS01000679">
    <property type="protein sequence ID" value="KAE9964525.1"/>
    <property type="molecule type" value="Genomic_DNA"/>
</dbReference>
<dbReference type="PANTHER" id="PTHR24148:SF64">
    <property type="entry name" value="HETEROKARYON INCOMPATIBILITY DOMAIN-CONTAINING PROTEIN"/>
    <property type="match status" value="1"/>
</dbReference>